<dbReference type="SUPFAM" id="SSF51306">
    <property type="entry name" value="LexA/Signal peptidase"/>
    <property type="match status" value="1"/>
</dbReference>
<evidence type="ECO:0000313" key="5">
    <source>
        <dbReference type="EMBL" id="MPM94891.1"/>
    </source>
</evidence>
<name>A0A645E010_9ZZZZ</name>
<dbReference type="Gene3D" id="2.10.109.10">
    <property type="entry name" value="Umud Fragment, subunit A"/>
    <property type="match status" value="1"/>
</dbReference>
<keyword evidence="2" id="KW-0238">DNA-binding</keyword>
<dbReference type="InterPro" id="IPR015927">
    <property type="entry name" value="Peptidase_S24_S26A/B/C"/>
</dbReference>
<accession>A0A645E010</accession>
<proteinExistence type="predicted"/>
<reference evidence="5" key="1">
    <citation type="submission" date="2019-08" db="EMBL/GenBank/DDBJ databases">
        <authorList>
            <person name="Kucharzyk K."/>
            <person name="Murdoch R.W."/>
            <person name="Higgins S."/>
            <person name="Loffler F."/>
        </authorList>
    </citation>
    <scope>NUCLEOTIDE SEQUENCE</scope>
</reference>
<dbReference type="Pfam" id="PF00717">
    <property type="entry name" value="Peptidase_S24"/>
    <property type="match status" value="1"/>
</dbReference>
<dbReference type="GO" id="GO:0003677">
    <property type="term" value="F:DNA binding"/>
    <property type="evidence" value="ECO:0007669"/>
    <property type="project" value="UniProtKB-KW"/>
</dbReference>
<dbReference type="PANTHER" id="PTHR40661">
    <property type="match status" value="1"/>
</dbReference>
<feature type="domain" description="Peptidase S24/S26A/S26B/S26C" evidence="4">
    <location>
        <begin position="102"/>
        <end position="222"/>
    </location>
</feature>
<keyword evidence="1" id="KW-0805">Transcription regulation</keyword>
<dbReference type="InterPro" id="IPR039418">
    <property type="entry name" value="LexA-like"/>
</dbReference>
<evidence type="ECO:0000256" key="3">
    <source>
        <dbReference type="ARBA" id="ARBA00023163"/>
    </source>
</evidence>
<dbReference type="AlphaFoldDB" id="A0A645E010"/>
<evidence type="ECO:0000256" key="2">
    <source>
        <dbReference type="ARBA" id="ARBA00023125"/>
    </source>
</evidence>
<dbReference type="EMBL" id="VSSQ01041460">
    <property type="protein sequence ID" value="MPM94891.1"/>
    <property type="molecule type" value="Genomic_DNA"/>
</dbReference>
<dbReference type="PANTHER" id="PTHR40661:SF1">
    <property type="entry name" value="HTH CRO_C1-TYPE DOMAIN-CONTAINING PROTEIN"/>
    <property type="match status" value="1"/>
</dbReference>
<organism evidence="5">
    <name type="scientific">bioreactor metagenome</name>
    <dbReference type="NCBI Taxonomy" id="1076179"/>
    <lineage>
        <taxon>unclassified sequences</taxon>
        <taxon>metagenomes</taxon>
        <taxon>ecological metagenomes</taxon>
    </lineage>
</organism>
<protein>
    <recommendedName>
        <fullName evidence="4">Peptidase S24/S26A/S26B/S26C domain-containing protein</fullName>
    </recommendedName>
</protein>
<gene>
    <name evidence="5" type="ORF">SDC9_142040</name>
</gene>
<evidence type="ECO:0000259" key="4">
    <source>
        <dbReference type="Pfam" id="PF00717"/>
    </source>
</evidence>
<dbReference type="CDD" id="cd06529">
    <property type="entry name" value="S24_LexA-like"/>
    <property type="match status" value="1"/>
</dbReference>
<comment type="caution">
    <text evidence="5">The sequence shown here is derived from an EMBL/GenBank/DDBJ whole genome shotgun (WGS) entry which is preliminary data.</text>
</comment>
<evidence type="ECO:0000256" key="1">
    <source>
        <dbReference type="ARBA" id="ARBA00023015"/>
    </source>
</evidence>
<sequence length="236" mass="26770">MRNIVAKLEEYLHFKNIPVATAEREVGLSNASLSKPFKAKTTIKTDTLEKFLSAYNDINPMWLMDLSPEMLLKSENGHVNEPMKVYSAKKTKEAIIGIQEVPLYDLEATAGLTELFDSGKSHKILDTIKIPNLPRCDGALPITGDSMYPLLKSGDIILFKQTSVENIFFGEMYLLSVKIDHWEEYVTVKYVQKSDKGENFVKLVSQNQHHQSKDIDVKHIIAIAMVKASIRYNTMF</sequence>
<dbReference type="InterPro" id="IPR036286">
    <property type="entry name" value="LexA/Signal_pep-like_sf"/>
</dbReference>
<keyword evidence="3" id="KW-0804">Transcription</keyword>